<keyword evidence="1" id="KW-0238">DNA-binding</keyword>
<dbReference type="EMBL" id="RHJS01000002">
    <property type="protein sequence ID" value="RRK32698.1"/>
    <property type="molecule type" value="Genomic_DNA"/>
</dbReference>
<reference evidence="1" key="1">
    <citation type="submission" date="2018-10" db="EMBL/GenBank/DDBJ databases">
        <title>Schaedlerella arabinophila gen. nov. sp. nov., isolated from the mouse intestinal tract and comparative analysis with the genome of the closely related altered Schaedler flora strain ASF502.</title>
        <authorList>
            <person name="Miyake S."/>
            <person name="Soh M."/>
            <person name="Seedorf H."/>
        </authorList>
    </citation>
    <scope>NUCLEOTIDE SEQUENCE [LARGE SCALE GENOMIC DNA]</scope>
    <source>
        <strain evidence="1">DSM 106076</strain>
    </source>
</reference>
<keyword evidence="2" id="KW-1185">Reference proteome</keyword>
<dbReference type="GO" id="GO:0003677">
    <property type="term" value="F:DNA binding"/>
    <property type="evidence" value="ECO:0007669"/>
    <property type="project" value="UniProtKB-KW"/>
</dbReference>
<dbReference type="Proteomes" id="UP000274920">
    <property type="component" value="Unassembled WGS sequence"/>
</dbReference>
<proteinExistence type="predicted"/>
<name>A0A3R8JPS3_9FIRM</name>
<dbReference type="AlphaFoldDB" id="A0A3R8JPS3"/>
<organism evidence="1 2">
    <name type="scientific">Schaedlerella arabinosiphila</name>
    <dbReference type="NCBI Taxonomy" id="2044587"/>
    <lineage>
        <taxon>Bacteria</taxon>
        <taxon>Bacillati</taxon>
        <taxon>Bacillota</taxon>
        <taxon>Clostridia</taxon>
        <taxon>Lachnospirales</taxon>
        <taxon>Lachnospiraceae</taxon>
        <taxon>Schaedlerella</taxon>
    </lineage>
</organism>
<evidence type="ECO:0000313" key="2">
    <source>
        <dbReference type="Proteomes" id="UP000274920"/>
    </source>
</evidence>
<dbReference type="RefSeq" id="WP_125128145.1">
    <property type="nucleotide sequence ID" value="NZ_RHJS01000002.1"/>
</dbReference>
<sequence>MNQFAVSLDAASENNEDYCLLDCVASDFVTFEEVVRRQEKEQFQDKVKKHISRLTKQQIKILDMLVEGYKSNEIWQTLKISSTEYAENLRIMRSCEIEG</sequence>
<gene>
    <name evidence="1" type="ORF">EBB54_16025</name>
</gene>
<protein>
    <submittedName>
        <fullName evidence="1">DNA-binding response regulator</fullName>
    </submittedName>
</protein>
<evidence type="ECO:0000313" key="1">
    <source>
        <dbReference type="EMBL" id="RRK32698.1"/>
    </source>
</evidence>
<accession>A0A3R8JPS3</accession>
<comment type="caution">
    <text evidence="1">The sequence shown here is derived from an EMBL/GenBank/DDBJ whole genome shotgun (WGS) entry which is preliminary data.</text>
</comment>
<dbReference type="Gene3D" id="3.40.50.2300">
    <property type="match status" value="1"/>
</dbReference>